<dbReference type="EMBL" id="OZ034818">
    <property type="protein sequence ID" value="CAL1388671.1"/>
    <property type="molecule type" value="Genomic_DNA"/>
</dbReference>
<dbReference type="Pfam" id="PF14111">
    <property type="entry name" value="DUF4283"/>
    <property type="match status" value="1"/>
</dbReference>
<name>A0AAV2ERS1_9ROSI</name>
<gene>
    <name evidence="2" type="ORF">LTRI10_LOCUS29588</name>
</gene>
<accession>A0AAV2ERS1</accession>
<protein>
    <recommendedName>
        <fullName evidence="1">DUF4283 domain-containing protein</fullName>
    </recommendedName>
</protein>
<reference evidence="2 3" key="1">
    <citation type="submission" date="2024-04" db="EMBL/GenBank/DDBJ databases">
        <authorList>
            <person name="Fracassetti M."/>
        </authorList>
    </citation>
    <scope>NUCLEOTIDE SEQUENCE [LARGE SCALE GENOMIC DNA]</scope>
</reference>
<evidence type="ECO:0000259" key="1">
    <source>
        <dbReference type="Pfam" id="PF14111"/>
    </source>
</evidence>
<keyword evidence="3" id="KW-1185">Reference proteome</keyword>
<dbReference type="InterPro" id="IPR025558">
    <property type="entry name" value="DUF4283"/>
</dbReference>
<dbReference type="Proteomes" id="UP001497516">
    <property type="component" value="Chromosome 5"/>
</dbReference>
<dbReference type="AlphaFoldDB" id="A0AAV2ERS1"/>
<evidence type="ECO:0000313" key="2">
    <source>
        <dbReference type="EMBL" id="CAL1388671.1"/>
    </source>
</evidence>
<sequence>MAGPIEFTDEVLGAGVNKARMSLVSRLLCSSHPSRIRVQHTANNIWAKRVMVTVLDAGYGLFQFVFGNEDDYQDALNKSPWFIQSKIFALKKWEKPTHQLFLDLALVPYNVQLWDIRKSIERWHWEDCWLQDLDQWKMRQCTHYGTTRAECSSPKSLLTYLLHWNIDWKHEKGS</sequence>
<evidence type="ECO:0000313" key="3">
    <source>
        <dbReference type="Proteomes" id="UP001497516"/>
    </source>
</evidence>
<feature type="domain" description="DUF4283" evidence="1">
    <location>
        <begin position="18"/>
        <end position="95"/>
    </location>
</feature>
<organism evidence="2 3">
    <name type="scientific">Linum trigynum</name>
    <dbReference type="NCBI Taxonomy" id="586398"/>
    <lineage>
        <taxon>Eukaryota</taxon>
        <taxon>Viridiplantae</taxon>
        <taxon>Streptophyta</taxon>
        <taxon>Embryophyta</taxon>
        <taxon>Tracheophyta</taxon>
        <taxon>Spermatophyta</taxon>
        <taxon>Magnoliopsida</taxon>
        <taxon>eudicotyledons</taxon>
        <taxon>Gunneridae</taxon>
        <taxon>Pentapetalae</taxon>
        <taxon>rosids</taxon>
        <taxon>fabids</taxon>
        <taxon>Malpighiales</taxon>
        <taxon>Linaceae</taxon>
        <taxon>Linum</taxon>
    </lineage>
</organism>
<proteinExistence type="predicted"/>